<dbReference type="EMBL" id="CP011502">
    <property type="protein sequence ID" value="ALX05675.1"/>
    <property type="molecule type" value="Genomic_DNA"/>
</dbReference>
<keyword evidence="8" id="KW-1185">Reference proteome</keyword>
<dbReference type="PANTHER" id="PTHR42909:SF1">
    <property type="entry name" value="CARBOHYDRATE KINASE PFKB DOMAIN-CONTAINING PROTEIN"/>
    <property type="match status" value="1"/>
</dbReference>
<dbReference type="InterPro" id="IPR022830">
    <property type="entry name" value="Indigdn_synthA-like"/>
</dbReference>
<dbReference type="SUPFAM" id="SSF110581">
    <property type="entry name" value="Indigoidine synthase A-like"/>
    <property type="match status" value="1"/>
</dbReference>
<dbReference type="PANTHER" id="PTHR42909">
    <property type="entry name" value="ZGC:136858"/>
    <property type="match status" value="1"/>
</dbReference>
<feature type="binding site" evidence="6">
    <location>
        <position position="90"/>
    </location>
    <ligand>
        <name>substrate</name>
    </ligand>
</feature>
<evidence type="ECO:0000256" key="2">
    <source>
        <dbReference type="ARBA" id="ARBA00022801"/>
    </source>
</evidence>
<comment type="function">
    <text evidence="6">Catalyzes the reversible cleavage of pseudouridine 5'-phosphate (PsiMP) to ribose 5-phosphate and uracil. Functions biologically in the cleavage direction, as part of a pseudouridine degradation pathway.</text>
</comment>
<feature type="active site" description="Nucleophile" evidence="6">
    <location>
        <position position="163"/>
    </location>
</feature>
<dbReference type="EC" id="4.2.1.70" evidence="6"/>
<name>A0A0U4CCQ1_9ACTN</name>
<gene>
    <name evidence="6" type="primary">psuG</name>
    <name evidence="7" type="ORF">AERYTH_13690</name>
</gene>
<sequence>MRRSDDLKVPIRLGEEVRAALDDGRPVVALETNVTANGLPGPRRVAAGLECERRVRASGAVPASLAVLDGTVVVGLVQHEHERLAEGARKIGSRELAATVASRGSGATTISAAMAVAELTGIDVVASAGLGGVHRDYGDTMDVSADLHQLARSRVVVVSAGVKSVLDIARTLEFLETRGVPVIGYRCDDFPAFLCRSSGLPNPQRIDDPQVLADAIRLHRTLPGTGSVLVTHPIAVDDALDEQEVGAAIERALVRAAAEGVRGAAVTNFLTREVAAATVGRSSVANEAVVLQVAAVGAEVAAALAVTPPRQAR</sequence>
<dbReference type="HAMAP" id="MF_01876">
    <property type="entry name" value="PsiMP_glycosidase"/>
    <property type="match status" value="1"/>
</dbReference>
<comment type="catalytic activity">
    <reaction evidence="6">
        <text>D-ribose 5-phosphate + uracil = psi-UMP + H2O</text>
        <dbReference type="Rhea" id="RHEA:18337"/>
        <dbReference type="ChEBI" id="CHEBI:15377"/>
        <dbReference type="ChEBI" id="CHEBI:17568"/>
        <dbReference type="ChEBI" id="CHEBI:58380"/>
        <dbReference type="ChEBI" id="CHEBI:78346"/>
        <dbReference type="EC" id="4.2.1.70"/>
    </reaction>
</comment>
<reference evidence="7 8" key="1">
    <citation type="journal article" date="1991" name="Int. J. Syst. Bacteriol.">
        <title>Description of the erythromycin-producing bacterium Arthrobacter sp. strain NRRL B-3381 as Aeromicrobium erythreum gen. nov., sp. nov.</title>
        <authorList>
            <person name="Miller E.S."/>
            <person name="Woese C.R."/>
            <person name="Brenner S."/>
        </authorList>
    </citation>
    <scope>NUCLEOTIDE SEQUENCE [LARGE SCALE GENOMIC DNA]</scope>
    <source>
        <strain evidence="7 8">AR18</strain>
    </source>
</reference>
<keyword evidence="3 6" id="KW-0464">Manganese</keyword>
<organism evidence="7 8">
    <name type="scientific">Aeromicrobium erythreum</name>
    <dbReference type="NCBI Taxonomy" id="2041"/>
    <lineage>
        <taxon>Bacteria</taxon>
        <taxon>Bacillati</taxon>
        <taxon>Actinomycetota</taxon>
        <taxon>Actinomycetes</taxon>
        <taxon>Propionibacteriales</taxon>
        <taxon>Nocardioidaceae</taxon>
        <taxon>Aeromicrobium</taxon>
    </lineage>
</organism>
<dbReference type="GO" id="GO:0046113">
    <property type="term" value="P:nucleobase catabolic process"/>
    <property type="evidence" value="ECO:0007669"/>
    <property type="project" value="UniProtKB-UniRule"/>
</dbReference>
<evidence type="ECO:0000313" key="8">
    <source>
        <dbReference type="Proteomes" id="UP000067689"/>
    </source>
</evidence>
<keyword evidence="4 6" id="KW-0456">Lyase</keyword>
<keyword evidence="5 6" id="KW-0326">Glycosidase</keyword>
<dbReference type="InterPro" id="IPR007342">
    <property type="entry name" value="PsuG"/>
</dbReference>
<evidence type="ECO:0000256" key="4">
    <source>
        <dbReference type="ARBA" id="ARBA00023239"/>
    </source>
</evidence>
<protein>
    <recommendedName>
        <fullName evidence="6">Pseudouridine-5'-phosphate glycosidase</fullName>
        <shortName evidence="6">PsiMP glycosidase</shortName>
        <ecNumber evidence="6">4.2.1.70</ecNumber>
    </recommendedName>
</protein>
<dbReference type="Pfam" id="PF04227">
    <property type="entry name" value="Indigoidine_A"/>
    <property type="match status" value="1"/>
</dbReference>
<comment type="caution">
    <text evidence="6">Lacks conserved residue(s) required for the propagation of feature annotation.</text>
</comment>
<evidence type="ECO:0000256" key="3">
    <source>
        <dbReference type="ARBA" id="ARBA00023211"/>
    </source>
</evidence>
<evidence type="ECO:0000256" key="6">
    <source>
        <dbReference type="HAMAP-Rule" id="MF_01876"/>
    </source>
</evidence>
<comment type="subunit">
    <text evidence="6">Homotrimer.</text>
</comment>
<keyword evidence="1 6" id="KW-0479">Metal-binding</keyword>
<keyword evidence="2 6" id="KW-0378">Hydrolase</keyword>
<dbReference type="KEGG" id="aer:AERYTH_13690"/>
<dbReference type="GO" id="GO:0046872">
    <property type="term" value="F:metal ion binding"/>
    <property type="evidence" value="ECO:0007669"/>
    <property type="project" value="UniProtKB-KW"/>
</dbReference>
<dbReference type="AlphaFoldDB" id="A0A0U4CCQ1"/>
<accession>A0A0U4CCQ1</accession>
<feature type="active site" description="Proton donor" evidence="6">
    <location>
        <position position="31"/>
    </location>
</feature>
<evidence type="ECO:0000313" key="7">
    <source>
        <dbReference type="EMBL" id="ALX05675.1"/>
    </source>
</evidence>
<proteinExistence type="inferred from homology"/>
<comment type="similarity">
    <text evidence="6">Belongs to the pseudouridine-5'-phosphate glycosidase family.</text>
</comment>
<evidence type="ECO:0000256" key="5">
    <source>
        <dbReference type="ARBA" id="ARBA00023295"/>
    </source>
</evidence>
<dbReference type="PATRIC" id="fig|2041.4.peg.2855"/>
<dbReference type="Proteomes" id="UP000067689">
    <property type="component" value="Chromosome"/>
</dbReference>
<feature type="binding site" evidence="6">
    <location>
        <begin position="144"/>
        <end position="146"/>
    </location>
    <ligand>
        <name>substrate</name>
    </ligand>
</feature>
<dbReference type="STRING" id="2041.AERYTH_13690"/>
<dbReference type="GO" id="GO:0005737">
    <property type="term" value="C:cytoplasm"/>
    <property type="evidence" value="ECO:0007669"/>
    <property type="project" value="TreeGrafter"/>
</dbReference>
<dbReference type="GO" id="GO:0016798">
    <property type="term" value="F:hydrolase activity, acting on glycosyl bonds"/>
    <property type="evidence" value="ECO:0007669"/>
    <property type="project" value="UniProtKB-KW"/>
</dbReference>
<feature type="binding site" evidence="6">
    <location>
        <position position="142"/>
    </location>
    <ligand>
        <name>Mn(2+)</name>
        <dbReference type="ChEBI" id="CHEBI:29035"/>
    </ligand>
</feature>
<dbReference type="GO" id="GO:0004730">
    <property type="term" value="F:pseudouridylate synthase activity"/>
    <property type="evidence" value="ECO:0007669"/>
    <property type="project" value="UniProtKB-UniRule"/>
</dbReference>
<dbReference type="Gene3D" id="3.40.1790.10">
    <property type="entry name" value="Indigoidine synthase domain"/>
    <property type="match status" value="1"/>
</dbReference>
<evidence type="ECO:0000256" key="1">
    <source>
        <dbReference type="ARBA" id="ARBA00022723"/>
    </source>
</evidence>
<comment type="cofactor">
    <cofactor evidence="6">
        <name>Mn(2+)</name>
        <dbReference type="ChEBI" id="CHEBI:29035"/>
    </cofactor>
    <text evidence="6">Binds 1 Mn(2+) ion per subunit.</text>
</comment>